<evidence type="ECO:0000256" key="1">
    <source>
        <dbReference type="ARBA" id="ARBA00009032"/>
    </source>
</evidence>
<dbReference type="GO" id="GO:0000287">
    <property type="term" value="F:magnesium ion binding"/>
    <property type="evidence" value="ECO:0007669"/>
    <property type="project" value="UniProtKB-ARBA"/>
</dbReference>
<dbReference type="Pfam" id="PF17147">
    <property type="entry name" value="PFOR_II"/>
    <property type="match status" value="1"/>
</dbReference>
<dbReference type="InterPro" id="IPR002880">
    <property type="entry name" value="Pyrv_Fd/Flavodoxin_OxRdtase_N"/>
</dbReference>
<dbReference type="SUPFAM" id="SSF52518">
    <property type="entry name" value="Thiamin diphosphate-binding fold (THDP-binding)"/>
    <property type="match status" value="1"/>
</dbReference>
<evidence type="ECO:0000313" key="5">
    <source>
        <dbReference type="EMBL" id="GFP32502.1"/>
    </source>
</evidence>
<evidence type="ECO:0000259" key="4">
    <source>
        <dbReference type="Pfam" id="PF17147"/>
    </source>
</evidence>
<feature type="domain" description="Pyruvate flavodoxin/ferredoxin oxidoreductase pyrimidine binding" evidence="3">
    <location>
        <begin position="60"/>
        <end position="277"/>
    </location>
</feature>
<dbReference type="Proteomes" id="UP000568877">
    <property type="component" value="Unassembled WGS sequence"/>
</dbReference>
<evidence type="ECO:0000313" key="6">
    <source>
        <dbReference type="Proteomes" id="UP000568877"/>
    </source>
</evidence>
<proteinExistence type="inferred from homology"/>
<comment type="caution">
    <text evidence="5">The sequence shown here is derived from an EMBL/GenBank/DDBJ whole genome shotgun (WGS) entry which is preliminary data.</text>
</comment>
<gene>
    <name evidence="5" type="ORF">HKBW3S42_00806</name>
</gene>
<dbReference type="SUPFAM" id="SSF52922">
    <property type="entry name" value="TK C-terminal domain-like"/>
    <property type="match status" value="1"/>
</dbReference>
<dbReference type="InterPro" id="IPR029061">
    <property type="entry name" value="THDP-binding"/>
</dbReference>
<dbReference type="PANTHER" id="PTHR32154:SF0">
    <property type="entry name" value="PYRUVATE-FLAVODOXIN OXIDOREDUCTASE-RELATED"/>
    <property type="match status" value="1"/>
</dbReference>
<dbReference type="GO" id="GO:0006979">
    <property type="term" value="P:response to oxidative stress"/>
    <property type="evidence" value="ECO:0007669"/>
    <property type="project" value="TreeGrafter"/>
</dbReference>
<feature type="domain" description="Pyruvate:ferredoxin oxidoreductase core" evidence="4">
    <location>
        <begin position="303"/>
        <end position="392"/>
    </location>
</feature>
<organism evidence="5 6">
    <name type="scientific">Candidatus Hakubella thermalkaliphila</name>
    <dbReference type="NCBI Taxonomy" id="2754717"/>
    <lineage>
        <taxon>Bacteria</taxon>
        <taxon>Bacillati</taxon>
        <taxon>Actinomycetota</taxon>
        <taxon>Actinomycetota incertae sedis</taxon>
        <taxon>Candidatus Hakubellales</taxon>
        <taxon>Candidatus Hakubellaceae</taxon>
        <taxon>Candidatus Hakubella</taxon>
    </lineage>
</organism>
<dbReference type="FunFam" id="3.40.50.920:FF:000013">
    <property type="entry name" value="Ferredoxin oxidoreductase alpha subunit"/>
    <property type="match status" value="1"/>
</dbReference>
<evidence type="ECO:0000256" key="2">
    <source>
        <dbReference type="ARBA" id="ARBA00023002"/>
    </source>
</evidence>
<dbReference type="InterPro" id="IPR050722">
    <property type="entry name" value="Pyruvate:ferred/Flavod_OxRd"/>
</dbReference>
<evidence type="ECO:0000259" key="3">
    <source>
        <dbReference type="Pfam" id="PF01855"/>
    </source>
</evidence>
<dbReference type="InterPro" id="IPR033412">
    <property type="entry name" value="PFOR_II"/>
</dbReference>
<dbReference type="CDD" id="cd07034">
    <property type="entry name" value="TPP_PYR_PFOR_IOR-alpha_like"/>
    <property type="match status" value="1"/>
</dbReference>
<accession>A0A6V8PIJ8</accession>
<dbReference type="Pfam" id="PF01855">
    <property type="entry name" value="POR_N"/>
    <property type="match status" value="1"/>
</dbReference>
<comment type="similarity">
    <text evidence="1">Belongs to the pyruvate:ferredoxin/flavodoxin oxidoreductase family.</text>
</comment>
<dbReference type="EMBL" id="BLSA01000089">
    <property type="protein sequence ID" value="GFP32502.1"/>
    <property type="molecule type" value="Genomic_DNA"/>
</dbReference>
<dbReference type="AlphaFoldDB" id="A0A6V8PIJ8"/>
<dbReference type="GO" id="GO:0016491">
    <property type="term" value="F:oxidoreductase activity"/>
    <property type="evidence" value="ECO:0007669"/>
    <property type="project" value="UniProtKB-KW"/>
</dbReference>
<reference evidence="5 6" key="1">
    <citation type="journal article" date="2020" name="Front. Microbiol.">
        <title>Single-cell genomics of novel Actinobacteria with the Wood-Ljungdahl pathway discovered in a serpentinizing system.</title>
        <authorList>
            <person name="Merino N."/>
            <person name="Kawai M."/>
            <person name="Boyd E.S."/>
            <person name="Colman D.R."/>
            <person name="McGlynn S.E."/>
            <person name="Nealson K.H."/>
            <person name="Kurokawa K."/>
            <person name="Hongoh Y."/>
        </authorList>
    </citation>
    <scope>NUCLEOTIDE SEQUENCE [LARGE SCALE GENOMIC DNA]</scope>
    <source>
        <strain evidence="5 6">S42</strain>
    </source>
</reference>
<dbReference type="InterPro" id="IPR009014">
    <property type="entry name" value="Transketo_C/PFOR_II"/>
</dbReference>
<sequence>MITMRNVGLQEIKSLSGIVKKMKERGVSVIEKKIVEPEYLFFQADREEVFITGSEALKEAIKRANVDMAISYPITPQSESMHLVGDLYAEGYVREYFRGENEFAVMSAVAGASMGGVRVFTATGGPGTLRAFEMFPTWAGARVPVVCAFMTRGVNSPLSIQPDTIEMAFMLHTGIVMFHAETAQDLYDMLLKAFVIAEKPDVHLPVGVFADGFFVTHTREKVKIDPAEIKLPPYNPYSSPVPVMDMENVPVRHMREPFVMKSNFISYAAHASWQQEILAAAERARKHIHKYLGGLVETENEEAEILIIASGTAVSQSREAIALACQEGLNAGLVKIKSIRPFPEEEIRKLTQKAKAVIVPEFNRVGWLCKEIKSVVEDNTKVVGGPRVFGGMTMPPHLILAEIRRCSQ</sequence>
<keyword evidence="5" id="KW-0670">Pyruvate</keyword>
<keyword evidence="2" id="KW-0560">Oxidoreductase</keyword>
<dbReference type="Gene3D" id="3.40.50.970">
    <property type="match status" value="1"/>
</dbReference>
<dbReference type="Gene3D" id="3.40.50.920">
    <property type="match status" value="1"/>
</dbReference>
<protein>
    <submittedName>
        <fullName evidence="5">Pyruvate ferredoxin oxidoreductase alpha subunit</fullName>
    </submittedName>
</protein>
<name>A0A6V8PIJ8_9ACTN</name>
<dbReference type="PANTHER" id="PTHR32154">
    <property type="entry name" value="PYRUVATE-FLAVODOXIN OXIDOREDUCTASE-RELATED"/>
    <property type="match status" value="1"/>
</dbReference>